<proteinExistence type="predicted"/>
<dbReference type="Pfam" id="PF04146">
    <property type="entry name" value="YTH"/>
    <property type="match status" value="1"/>
</dbReference>
<dbReference type="SMART" id="SM00356">
    <property type="entry name" value="ZnF_C3H1"/>
    <property type="match status" value="3"/>
</dbReference>
<feature type="domain" description="C3H1-type" evidence="11">
    <location>
        <begin position="69"/>
        <end position="96"/>
    </location>
</feature>
<dbReference type="InterPro" id="IPR045348">
    <property type="entry name" value="CPSF4/Yth1"/>
</dbReference>
<dbReference type="EMBL" id="MPUH01000231">
    <property type="protein sequence ID" value="OMJ85610.1"/>
    <property type="molecule type" value="Genomic_DNA"/>
</dbReference>
<dbReference type="SUPFAM" id="SSF90229">
    <property type="entry name" value="CCCH zinc finger"/>
    <property type="match status" value="1"/>
</dbReference>
<feature type="domain" description="C3H1-type" evidence="11">
    <location>
        <begin position="20"/>
        <end position="42"/>
    </location>
</feature>
<feature type="compositionally biased region" description="Basic and acidic residues" evidence="10">
    <location>
        <begin position="287"/>
        <end position="296"/>
    </location>
</feature>
<name>A0A1R2C9G3_9CILI</name>
<reference evidence="13 14" key="1">
    <citation type="submission" date="2016-11" db="EMBL/GenBank/DDBJ databases">
        <title>The macronuclear genome of Stentor coeruleus: a giant cell with tiny introns.</title>
        <authorList>
            <person name="Slabodnick M."/>
            <person name="Ruby J.G."/>
            <person name="Reiff S.B."/>
            <person name="Swart E.C."/>
            <person name="Gosai S."/>
            <person name="Prabakaran S."/>
            <person name="Witkowska E."/>
            <person name="Larue G.E."/>
            <person name="Fisher S."/>
            <person name="Freeman R.M."/>
            <person name="Gunawardena J."/>
            <person name="Chu W."/>
            <person name="Stover N.A."/>
            <person name="Gregory B.D."/>
            <person name="Nowacki M."/>
            <person name="Derisi J."/>
            <person name="Roy S.W."/>
            <person name="Marshall W.F."/>
            <person name="Sood P."/>
        </authorList>
    </citation>
    <scope>NUCLEOTIDE SEQUENCE [LARGE SCALE GENOMIC DNA]</scope>
    <source>
        <strain evidence="13">WM001</strain>
    </source>
</reference>
<dbReference type="PANTHER" id="PTHR23102">
    <property type="entry name" value="CLEAVAGE AND POLYADENYLATION SPECIFICITY FACTOR SUBUNIT 4-RELATED"/>
    <property type="match status" value="1"/>
</dbReference>
<evidence type="ECO:0000313" key="13">
    <source>
        <dbReference type="EMBL" id="OMJ85610.1"/>
    </source>
</evidence>
<feature type="zinc finger region" description="C3H1-type" evidence="9">
    <location>
        <begin position="20"/>
        <end position="42"/>
    </location>
</feature>
<dbReference type="GO" id="GO:0006397">
    <property type="term" value="P:mRNA processing"/>
    <property type="evidence" value="ECO:0007669"/>
    <property type="project" value="UniProtKB-KW"/>
</dbReference>
<evidence type="ECO:0000256" key="5">
    <source>
        <dbReference type="ARBA" id="ARBA00022771"/>
    </source>
</evidence>
<dbReference type="CDD" id="cd21134">
    <property type="entry name" value="YTH"/>
    <property type="match status" value="1"/>
</dbReference>
<gene>
    <name evidence="13" type="ORF">SteCoe_13024</name>
</gene>
<keyword evidence="4" id="KW-0677">Repeat</keyword>
<evidence type="ECO:0000256" key="10">
    <source>
        <dbReference type="SAM" id="MobiDB-lite"/>
    </source>
</evidence>
<evidence type="ECO:0000256" key="1">
    <source>
        <dbReference type="ARBA" id="ARBA00004123"/>
    </source>
</evidence>
<dbReference type="PANTHER" id="PTHR23102:SF24">
    <property type="entry name" value="CLEAVAGE AND POLYADENYLATION SPECIFICITY FACTOR SUBUNIT 4"/>
    <property type="match status" value="1"/>
</dbReference>
<dbReference type="GO" id="GO:0005634">
    <property type="term" value="C:nucleus"/>
    <property type="evidence" value="ECO:0007669"/>
    <property type="project" value="UniProtKB-SubCell"/>
</dbReference>
<keyword evidence="7" id="KW-0694">RNA-binding</keyword>
<evidence type="ECO:0000259" key="12">
    <source>
        <dbReference type="PROSITE" id="PS50882"/>
    </source>
</evidence>
<evidence type="ECO:0000256" key="7">
    <source>
        <dbReference type="ARBA" id="ARBA00022884"/>
    </source>
</evidence>
<evidence type="ECO:0000256" key="6">
    <source>
        <dbReference type="ARBA" id="ARBA00022833"/>
    </source>
</evidence>
<keyword evidence="14" id="KW-1185">Reference proteome</keyword>
<evidence type="ECO:0000256" key="8">
    <source>
        <dbReference type="ARBA" id="ARBA00023242"/>
    </source>
</evidence>
<protein>
    <recommendedName>
        <fullName evidence="15">Cleavage and polyadenylation specificity factor subunit 4</fullName>
    </recommendedName>
</protein>
<dbReference type="InterPro" id="IPR007275">
    <property type="entry name" value="YTH_domain"/>
</dbReference>
<dbReference type="PROSITE" id="PS50882">
    <property type="entry name" value="YTH"/>
    <property type="match status" value="1"/>
</dbReference>
<evidence type="ECO:0000256" key="2">
    <source>
        <dbReference type="ARBA" id="ARBA00022664"/>
    </source>
</evidence>
<feature type="region of interest" description="Disordered" evidence="10">
    <location>
        <begin position="277"/>
        <end position="302"/>
    </location>
</feature>
<dbReference type="PROSITE" id="PS50103">
    <property type="entry name" value="ZF_C3H1"/>
    <property type="match status" value="2"/>
</dbReference>
<keyword evidence="5 9" id="KW-0863">Zinc-finger</keyword>
<feature type="domain" description="YTH" evidence="12">
    <location>
        <begin position="139"/>
        <end position="269"/>
    </location>
</feature>
<evidence type="ECO:0000313" key="14">
    <source>
        <dbReference type="Proteomes" id="UP000187209"/>
    </source>
</evidence>
<dbReference type="AlphaFoldDB" id="A0A1R2C9G3"/>
<organism evidence="13 14">
    <name type="scientific">Stentor coeruleus</name>
    <dbReference type="NCBI Taxonomy" id="5963"/>
    <lineage>
        <taxon>Eukaryota</taxon>
        <taxon>Sar</taxon>
        <taxon>Alveolata</taxon>
        <taxon>Ciliophora</taxon>
        <taxon>Postciliodesmatophora</taxon>
        <taxon>Heterotrichea</taxon>
        <taxon>Heterotrichida</taxon>
        <taxon>Stentoridae</taxon>
        <taxon>Stentor</taxon>
    </lineage>
</organism>
<keyword evidence="2" id="KW-0507">mRNA processing</keyword>
<keyword evidence="3 9" id="KW-0479">Metal-binding</keyword>
<dbReference type="InterPro" id="IPR000571">
    <property type="entry name" value="Znf_CCCH"/>
</dbReference>
<dbReference type="GO" id="GO:0008270">
    <property type="term" value="F:zinc ion binding"/>
    <property type="evidence" value="ECO:0007669"/>
    <property type="project" value="UniProtKB-KW"/>
</dbReference>
<dbReference type="Gene3D" id="4.10.1000.10">
    <property type="entry name" value="Zinc finger, CCCH-type"/>
    <property type="match status" value="1"/>
</dbReference>
<accession>A0A1R2C9G3</accession>
<evidence type="ECO:0008006" key="15">
    <source>
        <dbReference type="Google" id="ProtNLM"/>
    </source>
</evidence>
<keyword evidence="6 9" id="KW-0862">Zinc</keyword>
<evidence type="ECO:0000259" key="11">
    <source>
        <dbReference type="PROSITE" id="PS50103"/>
    </source>
</evidence>
<evidence type="ECO:0000256" key="9">
    <source>
        <dbReference type="PROSITE-ProRule" id="PRU00723"/>
    </source>
</evidence>
<dbReference type="OrthoDB" id="1914176at2759"/>
<dbReference type="Proteomes" id="UP000187209">
    <property type="component" value="Unassembled WGS sequence"/>
</dbReference>
<feature type="zinc finger region" description="C3H1-type" evidence="9">
    <location>
        <begin position="69"/>
        <end position="96"/>
    </location>
</feature>
<dbReference type="Gene3D" id="3.10.590.10">
    <property type="entry name" value="ph1033 like domains"/>
    <property type="match status" value="1"/>
</dbReference>
<evidence type="ECO:0000256" key="4">
    <source>
        <dbReference type="ARBA" id="ARBA00022737"/>
    </source>
</evidence>
<evidence type="ECO:0000256" key="3">
    <source>
        <dbReference type="ARBA" id="ARBA00022723"/>
    </source>
</evidence>
<keyword evidence="8" id="KW-0539">Nucleus</keyword>
<dbReference type="GO" id="GO:0003723">
    <property type="term" value="F:RNA binding"/>
    <property type="evidence" value="ECO:0007669"/>
    <property type="project" value="UniProtKB-KW"/>
</dbReference>
<dbReference type="InterPro" id="IPR036855">
    <property type="entry name" value="Znf_CCCH_sf"/>
</dbReference>
<sequence length="302" mass="34980">MEEVSKRDGEPIDPRRWTVVCKHWLKGLCQKDDRCEYLHQYDLSRMPVCSSITKGKVCTAEDCVFKHTDPNLKRCPRYDLGFCIKGPQCKERHERALKPPDYLPDKYISEIINPVYHSLVPLKTDNIFLQAGQLPFQGTTRYFLAAGNKESIKLAIVYSAWAIQKKDLKVIKEGLRQSGNVALIFRDESFFYGFVKIVTDCDPSLHPGLFGNDPNLAPNLRIKWIKICKLDSSETNHFRNPFDGMTRVRLCKDSQELENGVAEKLCELLMQQPDYSNTDYTRKKRRKSEDNSDRLILKKQKV</sequence>
<comment type="subcellular location">
    <subcellularLocation>
        <location evidence="1">Nucleus</location>
    </subcellularLocation>
</comment>
<comment type="caution">
    <text evidence="13">The sequence shown here is derived from an EMBL/GenBank/DDBJ whole genome shotgun (WGS) entry which is preliminary data.</text>
</comment>